<evidence type="ECO:0000256" key="5">
    <source>
        <dbReference type="ARBA" id="ARBA00022759"/>
    </source>
</evidence>
<evidence type="ECO:0000256" key="12">
    <source>
        <dbReference type="SAM" id="SignalP"/>
    </source>
</evidence>
<reference evidence="15 16" key="1">
    <citation type="submission" date="2017-08" db="EMBL/GenBank/DDBJ databases">
        <authorList>
            <person name="de Groot N.N."/>
        </authorList>
    </citation>
    <scope>NUCLEOTIDE SEQUENCE [LARGE SCALE GENOMIC DNA]</scope>
    <source>
        <strain evidence="15 16">USBA 78</strain>
    </source>
</reference>
<feature type="domain" description="DNA/RNA non-specific endonuclease/pyrophosphatase/phosphodiesterase" evidence="14">
    <location>
        <begin position="53"/>
        <end position="243"/>
    </location>
</feature>
<feature type="active site" description="Proton acceptor" evidence="8">
    <location>
        <position position="118"/>
    </location>
</feature>
<comment type="similarity">
    <text evidence="2 10">Belongs to the DNA/RNA non-specific endonuclease family.</text>
</comment>
<keyword evidence="7" id="KW-0460">Magnesium</keyword>
<dbReference type="Gene3D" id="3.40.570.10">
    <property type="entry name" value="Extracellular Endonuclease, subunit A"/>
    <property type="match status" value="1"/>
</dbReference>
<dbReference type="InterPro" id="IPR020821">
    <property type="entry name" value="ENPP1-3/EXOG-like_nuc-like"/>
</dbReference>
<dbReference type="AlphaFoldDB" id="A0A285THL2"/>
<evidence type="ECO:0000256" key="3">
    <source>
        <dbReference type="ARBA" id="ARBA00022722"/>
    </source>
</evidence>
<evidence type="ECO:0000256" key="11">
    <source>
        <dbReference type="SAM" id="MobiDB-lite"/>
    </source>
</evidence>
<evidence type="ECO:0000259" key="13">
    <source>
        <dbReference type="SMART" id="SM00477"/>
    </source>
</evidence>
<evidence type="ECO:0000256" key="9">
    <source>
        <dbReference type="PIRSR" id="PIRSR640255-2"/>
    </source>
</evidence>
<dbReference type="Proteomes" id="UP000219068">
    <property type="component" value="Unassembled WGS sequence"/>
</dbReference>
<keyword evidence="5 10" id="KW-0255">Endonuclease</keyword>
<dbReference type="GO" id="GO:0016787">
    <property type="term" value="F:hydrolase activity"/>
    <property type="evidence" value="ECO:0007669"/>
    <property type="project" value="UniProtKB-KW"/>
</dbReference>
<name>A0A285THL2_9PROT</name>
<evidence type="ECO:0000256" key="6">
    <source>
        <dbReference type="ARBA" id="ARBA00022801"/>
    </source>
</evidence>
<evidence type="ECO:0000256" key="2">
    <source>
        <dbReference type="ARBA" id="ARBA00010052"/>
    </source>
</evidence>
<dbReference type="InterPro" id="IPR001604">
    <property type="entry name" value="Endo_G_ENPP1-like_dom"/>
</dbReference>
<dbReference type="GO" id="GO:0046872">
    <property type="term" value="F:metal ion binding"/>
    <property type="evidence" value="ECO:0007669"/>
    <property type="project" value="UniProtKB-KW"/>
</dbReference>
<evidence type="ECO:0000313" key="16">
    <source>
        <dbReference type="Proteomes" id="UP000219068"/>
    </source>
</evidence>
<evidence type="ECO:0000256" key="10">
    <source>
        <dbReference type="RuleBase" id="RU366055"/>
    </source>
</evidence>
<feature type="domain" description="ENPP1-3/EXOG-like endonuclease/phosphodiesterase" evidence="13">
    <location>
        <begin position="54"/>
        <end position="243"/>
    </location>
</feature>
<dbReference type="SMART" id="SM00477">
    <property type="entry name" value="NUC"/>
    <property type="match status" value="1"/>
</dbReference>
<sequence>MQRISAAVILVAATLVSISGASAAPTACPNHYVDGEAPDIVNQKLAPKSREVCFEAFGILHSGITRTPLFAAEYLTAARLSDARGDERNDTFHEEQRLPEDERSELSDYKRSGWDRGHLAPSADMPDPETQHESFSMANMIPQAPNNNRGVWANIERAVRELTFNMGEVYVVSGPAFIGNRLETLKRRVVIPTHVWKAVYVPSRNMASAYLTVNASGSEWQEISIQGLTDMTGIDPFPSLTAAVKQELVDLPDPIAYNRQKVSASEPNESSQAAKVIGDALFNMIRR</sequence>
<dbReference type="GO" id="GO:0003676">
    <property type="term" value="F:nucleic acid binding"/>
    <property type="evidence" value="ECO:0007669"/>
    <property type="project" value="InterPro"/>
</dbReference>
<keyword evidence="6 10" id="KW-0378">Hydrolase</keyword>
<dbReference type="InterPro" id="IPR018524">
    <property type="entry name" value="DNA/RNA_endonuclease_AS"/>
</dbReference>
<feature type="region of interest" description="Disordered" evidence="11">
    <location>
        <begin position="85"/>
        <end position="131"/>
    </location>
</feature>
<feature type="binding site" evidence="9">
    <location>
        <position position="148"/>
    </location>
    <ligand>
        <name>Mg(2+)</name>
        <dbReference type="ChEBI" id="CHEBI:18420"/>
        <note>catalytic</note>
    </ligand>
</feature>
<accession>A0A285THL2</accession>
<keyword evidence="4 9" id="KW-0479">Metal-binding</keyword>
<proteinExistence type="inferred from homology"/>
<evidence type="ECO:0000259" key="14">
    <source>
        <dbReference type="SMART" id="SM00892"/>
    </source>
</evidence>
<protein>
    <recommendedName>
        <fullName evidence="10">Endonuclease</fullName>
        <ecNumber evidence="10">3.1.30.-</ecNumber>
    </recommendedName>
</protein>
<dbReference type="InterPro" id="IPR044929">
    <property type="entry name" value="DNA/RNA_non-sp_Endonuclease_sf"/>
</dbReference>
<feature type="signal peptide" evidence="12">
    <location>
        <begin position="1"/>
        <end position="23"/>
    </location>
</feature>
<keyword evidence="3 10" id="KW-0540">Nuclease</keyword>
<evidence type="ECO:0000256" key="7">
    <source>
        <dbReference type="ARBA" id="ARBA00022842"/>
    </source>
</evidence>
<dbReference type="EC" id="3.1.30.-" evidence="10"/>
<dbReference type="Pfam" id="PF01223">
    <property type="entry name" value="Endonuclease_NS"/>
    <property type="match status" value="1"/>
</dbReference>
<dbReference type="InterPro" id="IPR040255">
    <property type="entry name" value="Non-specific_endonuclease"/>
</dbReference>
<evidence type="ECO:0000256" key="8">
    <source>
        <dbReference type="PIRSR" id="PIRSR640255-1"/>
    </source>
</evidence>
<dbReference type="SMART" id="SM00892">
    <property type="entry name" value="Endonuclease_NS"/>
    <property type="match status" value="1"/>
</dbReference>
<dbReference type="GO" id="GO:0004519">
    <property type="term" value="F:endonuclease activity"/>
    <property type="evidence" value="ECO:0007669"/>
    <property type="project" value="UniProtKB-UniRule"/>
</dbReference>
<dbReference type="PROSITE" id="PS01070">
    <property type="entry name" value="NUCLEASE_NON_SPEC"/>
    <property type="match status" value="1"/>
</dbReference>
<evidence type="ECO:0000256" key="1">
    <source>
        <dbReference type="ARBA" id="ARBA00001946"/>
    </source>
</evidence>
<dbReference type="SUPFAM" id="SSF54060">
    <property type="entry name" value="His-Me finger endonucleases"/>
    <property type="match status" value="1"/>
</dbReference>
<organism evidence="15 16">
    <name type="scientific">Thalassospira xiamenensis</name>
    <dbReference type="NCBI Taxonomy" id="220697"/>
    <lineage>
        <taxon>Bacteria</taxon>
        <taxon>Pseudomonadati</taxon>
        <taxon>Pseudomonadota</taxon>
        <taxon>Alphaproteobacteria</taxon>
        <taxon>Rhodospirillales</taxon>
        <taxon>Thalassospiraceae</taxon>
        <taxon>Thalassospira</taxon>
    </lineage>
</organism>
<feature type="compositionally biased region" description="Basic and acidic residues" evidence="11">
    <location>
        <begin position="85"/>
        <end position="118"/>
    </location>
</feature>
<feature type="chain" id="PRO_5013193837" description="Endonuclease" evidence="12">
    <location>
        <begin position="24"/>
        <end position="287"/>
    </location>
</feature>
<evidence type="ECO:0000313" key="15">
    <source>
        <dbReference type="EMBL" id="SOC21647.1"/>
    </source>
</evidence>
<gene>
    <name evidence="15" type="ORF">SAMN05428964_103459</name>
</gene>
<evidence type="ECO:0000256" key="4">
    <source>
        <dbReference type="ARBA" id="ARBA00022723"/>
    </source>
</evidence>
<dbReference type="EMBL" id="OBMM01000003">
    <property type="protein sequence ID" value="SOC21647.1"/>
    <property type="molecule type" value="Genomic_DNA"/>
</dbReference>
<comment type="cofactor">
    <cofactor evidence="1 10">
        <name>Mg(2+)</name>
        <dbReference type="ChEBI" id="CHEBI:18420"/>
    </cofactor>
</comment>
<dbReference type="InterPro" id="IPR044925">
    <property type="entry name" value="His-Me_finger_sf"/>
</dbReference>
<keyword evidence="12" id="KW-0732">Signal</keyword>
<dbReference type="PANTHER" id="PTHR13966">
    <property type="entry name" value="ENDONUCLEASE RELATED"/>
    <property type="match status" value="1"/>
</dbReference>
<dbReference type="PANTHER" id="PTHR13966:SF5">
    <property type="entry name" value="ENDONUCLEASE G, MITOCHONDRIAL"/>
    <property type="match status" value="1"/>
</dbReference>